<dbReference type="PANTHER" id="PTHR43639">
    <property type="entry name" value="OXIDOREDUCTASE, SHORT-CHAIN DEHYDROGENASE/REDUCTASE FAMILY (AFU_ORTHOLOGUE AFUA_5G02870)"/>
    <property type="match status" value="1"/>
</dbReference>
<gene>
    <name evidence="3" type="ORF">AWN90_33155</name>
</gene>
<keyword evidence="4" id="KW-1185">Reference proteome</keyword>
<evidence type="ECO:0000256" key="1">
    <source>
        <dbReference type="ARBA" id="ARBA00006484"/>
    </source>
</evidence>
<dbReference type="NCBIfam" id="NF005559">
    <property type="entry name" value="PRK07231.1"/>
    <property type="match status" value="1"/>
</dbReference>
<dbReference type="PRINTS" id="PR00081">
    <property type="entry name" value="GDHRDH"/>
</dbReference>
<proteinExistence type="inferred from homology"/>
<dbReference type="SUPFAM" id="SSF51735">
    <property type="entry name" value="NAD(P)-binding Rossmann-fold domains"/>
    <property type="match status" value="1"/>
</dbReference>
<dbReference type="Gene3D" id="3.40.50.720">
    <property type="entry name" value="NAD(P)-binding Rossmann-like Domain"/>
    <property type="match status" value="1"/>
</dbReference>
<dbReference type="RefSeq" id="WP_067590899.1">
    <property type="nucleotide sequence ID" value="NZ_JABMCZ010000001.1"/>
</dbReference>
<dbReference type="GO" id="GO:0016491">
    <property type="term" value="F:oxidoreductase activity"/>
    <property type="evidence" value="ECO:0007669"/>
    <property type="project" value="UniProtKB-KW"/>
</dbReference>
<dbReference type="PRINTS" id="PR00080">
    <property type="entry name" value="SDRFAMILY"/>
</dbReference>
<dbReference type="Pfam" id="PF13561">
    <property type="entry name" value="adh_short_C2"/>
    <property type="match status" value="1"/>
</dbReference>
<comment type="caution">
    <text evidence="3">The sequence shown here is derived from an EMBL/GenBank/DDBJ whole genome shotgun (WGS) entry which is preliminary data.</text>
</comment>
<dbReference type="Proteomes" id="UP000076512">
    <property type="component" value="Unassembled WGS sequence"/>
</dbReference>
<dbReference type="STRING" id="455432.AWN90_33155"/>
<comment type="similarity">
    <text evidence="1">Belongs to the short-chain dehydrogenases/reductases (SDR) family.</text>
</comment>
<dbReference type="AlphaFoldDB" id="A0A164MLZ1"/>
<sequence>MSLKGKVALVTGSSKGIGRAIALRYAARGADIVVNYLRDEQAAAEVADEARRLGVRAITVRADVSDVAEIDRLFRTAVEEFGRLDIVVANAGIEKVDVPVTEVTEEDFDLLFRVNTKGPYFVLQAAARRIADGGRIINIASSSTARPQPGLGLYGTSKTAPKYLVRVLALELGHRGVTVNSLVPGPIDGAGIFTGTPDDDPYKKALRDSVPIGRLATPENVADFAEFLAGDGAAFLTGEEVLMNGGSSN</sequence>
<dbReference type="OrthoDB" id="9803333at2"/>
<dbReference type="InterPro" id="IPR002347">
    <property type="entry name" value="SDR_fam"/>
</dbReference>
<dbReference type="InterPro" id="IPR036291">
    <property type="entry name" value="NAD(P)-bd_dom_sf"/>
</dbReference>
<dbReference type="FunFam" id="3.40.50.720:FF:000084">
    <property type="entry name" value="Short-chain dehydrogenase reductase"/>
    <property type="match status" value="1"/>
</dbReference>
<evidence type="ECO:0000256" key="2">
    <source>
        <dbReference type="ARBA" id="ARBA00023002"/>
    </source>
</evidence>
<evidence type="ECO:0000313" key="3">
    <source>
        <dbReference type="EMBL" id="KZM73477.1"/>
    </source>
</evidence>
<keyword evidence="2" id="KW-0560">Oxidoreductase</keyword>
<reference evidence="3 4" key="1">
    <citation type="submission" date="2016-04" db="EMBL/GenBank/DDBJ databases">
        <authorList>
            <person name="Evans L.H."/>
            <person name="Alamgir A."/>
            <person name="Owens N."/>
            <person name="Weber N.D."/>
            <person name="Virtaneva K."/>
            <person name="Barbian K."/>
            <person name="Babar A."/>
            <person name="Rosenke K."/>
        </authorList>
    </citation>
    <scope>NUCLEOTIDE SEQUENCE [LARGE SCALE GENOMIC DNA]</scope>
    <source>
        <strain evidence="3 4">IFM 0406</strain>
    </source>
</reference>
<name>A0A164MLZ1_9NOCA</name>
<evidence type="ECO:0000313" key="4">
    <source>
        <dbReference type="Proteomes" id="UP000076512"/>
    </source>
</evidence>
<dbReference type="EMBL" id="LWGR01000007">
    <property type="protein sequence ID" value="KZM73477.1"/>
    <property type="molecule type" value="Genomic_DNA"/>
</dbReference>
<protein>
    <submittedName>
        <fullName evidence="3">Short-chain dehydrogenase</fullName>
    </submittedName>
</protein>
<accession>A0A164MLZ1</accession>
<dbReference type="PANTHER" id="PTHR43639:SF1">
    <property type="entry name" value="SHORT-CHAIN DEHYDROGENASE_REDUCTASE FAMILY PROTEIN"/>
    <property type="match status" value="1"/>
</dbReference>
<organism evidence="3 4">
    <name type="scientific">Nocardia terpenica</name>
    <dbReference type="NCBI Taxonomy" id="455432"/>
    <lineage>
        <taxon>Bacteria</taxon>
        <taxon>Bacillati</taxon>
        <taxon>Actinomycetota</taxon>
        <taxon>Actinomycetes</taxon>
        <taxon>Mycobacteriales</taxon>
        <taxon>Nocardiaceae</taxon>
        <taxon>Nocardia</taxon>
    </lineage>
</organism>